<dbReference type="FunFam" id="3.40.50.1240:FF:000147">
    <property type="match status" value="1"/>
</dbReference>
<dbReference type="EC" id="3.1.3.8" evidence="2"/>
<keyword evidence="3" id="KW-0378">Hydrolase</keyword>
<dbReference type="InterPro" id="IPR000560">
    <property type="entry name" value="His_Pase_clade-2"/>
</dbReference>
<dbReference type="InterPro" id="IPR033379">
    <property type="entry name" value="Acid_Pase_AS"/>
</dbReference>
<organism evidence="4 5">
    <name type="scientific">Clohesyomyces aquaticus</name>
    <dbReference type="NCBI Taxonomy" id="1231657"/>
    <lineage>
        <taxon>Eukaryota</taxon>
        <taxon>Fungi</taxon>
        <taxon>Dikarya</taxon>
        <taxon>Ascomycota</taxon>
        <taxon>Pezizomycotina</taxon>
        <taxon>Dothideomycetes</taxon>
        <taxon>Pleosporomycetidae</taxon>
        <taxon>Pleosporales</taxon>
        <taxon>Lindgomycetaceae</taxon>
        <taxon>Clohesyomyces</taxon>
    </lineage>
</organism>
<dbReference type="Proteomes" id="UP000193144">
    <property type="component" value="Unassembled WGS sequence"/>
</dbReference>
<evidence type="ECO:0000313" key="5">
    <source>
        <dbReference type="Proteomes" id="UP000193144"/>
    </source>
</evidence>
<dbReference type="Pfam" id="PF00328">
    <property type="entry name" value="His_Phos_2"/>
    <property type="match status" value="1"/>
</dbReference>
<gene>
    <name evidence="4" type="ORF">BCR34DRAFT_560900</name>
</gene>
<sequence>MPWVWELALQILNFVGTRNYEHDLFRNQAPFDGREHCSQLTPTTKSKVPDYFDTTLTEFAGPTQTGDAPWLAQTNAAPFTGVSYIPNTPLETQIPIPGNVENRNIFQFLANLSPYFPNPRGFGVEEYSVPAGSNVTWLNMVHRHGSRYPEATGRERTLGKKIMDAKGKFKAKGALEFLNNWQFMLGAEILVPMGKQELFNSGTLHYYQYGRLFPNNGSKIIARTTTQRRMLESAEYFLAGFFGLGWTQNATLEMVIESDDFNNTMAGYKACKNSNWEGGQNAASEWAHIYLVETHLRIKGMISGDLDWTLDDTYNAQALCAYETVALGFSQWCGLFTFEEWHGFEYSLDIGFSAGVGFQSPVGRAIGIGYVEEVLARMQHHVITSPAAQINVTLDNNTVTFPIDQALNFDFSHDANIISILTAFGLTQFSKFLPTTHTVPREFILSHLEPFAGRLDIEIIKAPAPINPNRSDPNIYLEGPPTSYVHFVLNQRTIPLGRSLEGCGDRDDGWCEFDTFLEVQKKQIELADYEYACFGDYDSGRYGDVTDGRPVRG</sequence>
<dbReference type="PROSITE" id="PS00616">
    <property type="entry name" value="HIS_ACID_PHOSPHAT_1"/>
    <property type="match status" value="1"/>
</dbReference>
<dbReference type="CDD" id="cd07061">
    <property type="entry name" value="HP_HAP_like"/>
    <property type="match status" value="1"/>
</dbReference>
<dbReference type="AlphaFoldDB" id="A0A1Y1ZVA9"/>
<evidence type="ECO:0000256" key="3">
    <source>
        <dbReference type="ARBA" id="ARBA00022801"/>
    </source>
</evidence>
<dbReference type="SUPFAM" id="SSF53254">
    <property type="entry name" value="Phosphoglycerate mutase-like"/>
    <property type="match status" value="1"/>
</dbReference>
<name>A0A1Y1ZVA9_9PLEO</name>
<dbReference type="Gene3D" id="3.40.50.1240">
    <property type="entry name" value="Phosphoglycerate mutase-like"/>
    <property type="match status" value="1"/>
</dbReference>
<dbReference type="EMBL" id="MCFA01000035">
    <property type="protein sequence ID" value="ORY14196.1"/>
    <property type="molecule type" value="Genomic_DNA"/>
</dbReference>
<dbReference type="PROSITE" id="PS00778">
    <property type="entry name" value="HIS_ACID_PHOSPHAT_2"/>
    <property type="match status" value="1"/>
</dbReference>
<evidence type="ECO:0000313" key="4">
    <source>
        <dbReference type="EMBL" id="ORY14196.1"/>
    </source>
</evidence>
<protein>
    <recommendedName>
        <fullName evidence="2">3-phytase</fullName>
        <ecNumber evidence="2">3.1.3.8</ecNumber>
    </recommendedName>
</protein>
<dbReference type="PANTHER" id="PTHR20963:SF43">
    <property type="entry name" value="PUTATIVE (AFU_ORTHOLOGUE AFUA_7G01240)-RELATED"/>
    <property type="match status" value="1"/>
</dbReference>
<comment type="similarity">
    <text evidence="1">Belongs to the histidine acid phosphatase family.</text>
</comment>
<dbReference type="OrthoDB" id="6509975at2759"/>
<dbReference type="STRING" id="1231657.A0A1Y1ZVA9"/>
<dbReference type="PANTHER" id="PTHR20963">
    <property type="entry name" value="MULTIPLE INOSITOL POLYPHOSPHATE PHOSPHATASE-RELATED"/>
    <property type="match status" value="1"/>
</dbReference>
<evidence type="ECO:0000256" key="1">
    <source>
        <dbReference type="ARBA" id="ARBA00005375"/>
    </source>
</evidence>
<dbReference type="GO" id="GO:0003993">
    <property type="term" value="F:acid phosphatase activity"/>
    <property type="evidence" value="ECO:0007669"/>
    <property type="project" value="TreeGrafter"/>
</dbReference>
<evidence type="ECO:0000256" key="2">
    <source>
        <dbReference type="ARBA" id="ARBA00012632"/>
    </source>
</evidence>
<dbReference type="GO" id="GO:0016158">
    <property type="term" value="F:inositol hexakisphosphate 3-phosphatase activity"/>
    <property type="evidence" value="ECO:0007669"/>
    <property type="project" value="UniProtKB-EC"/>
</dbReference>
<reference evidence="4 5" key="1">
    <citation type="submission" date="2016-07" db="EMBL/GenBank/DDBJ databases">
        <title>Pervasive Adenine N6-methylation of Active Genes in Fungi.</title>
        <authorList>
            <consortium name="DOE Joint Genome Institute"/>
            <person name="Mondo S.J."/>
            <person name="Dannebaum R.O."/>
            <person name="Kuo R.C."/>
            <person name="Labutti K."/>
            <person name="Haridas S."/>
            <person name="Kuo A."/>
            <person name="Salamov A."/>
            <person name="Ahrendt S.R."/>
            <person name="Lipzen A."/>
            <person name="Sullivan W."/>
            <person name="Andreopoulos W.B."/>
            <person name="Clum A."/>
            <person name="Lindquist E."/>
            <person name="Daum C."/>
            <person name="Ramamoorthy G.K."/>
            <person name="Gryganskyi A."/>
            <person name="Culley D."/>
            <person name="Magnuson J.K."/>
            <person name="James T.Y."/>
            <person name="O'Malley M.A."/>
            <person name="Stajich J.E."/>
            <person name="Spatafora J.W."/>
            <person name="Visel A."/>
            <person name="Grigoriev I.V."/>
        </authorList>
    </citation>
    <scope>NUCLEOTIDE SEQUENCE [LARGE SCALE GENOMIC DNA]</scope>
    <source>
        <strain evidence="4 5">CBS 115471</strain>
    </source>
</reference>
<accession>A0A1Y1ZVA9</accession>
<dbReference type="InterPro" id="IPR029033">
    <property type="entry name" value="His_PPase_superfam"/>
</dbReference>
<proteinExistence type="inferred from homology"/>
<keyword evidence="5" id="KW-1185">Reference proteome</keyword>
<comment type="caution">
    <text evidence="4">The sequence shown here is derived from an EMBL/GenBank/DDBJ whole genome shotgun (WGS) entry which is preliminary data.</text>
</comment>